<evidence type="ECO:0000313" key="1">
    <source>
        <dbReference type="EMBL" id="MEW9805014.1"/>
    </source>
</evidence>
<dbReference type="PANTHER" id="PTHR33973">
    <property type="entry name" value="OS07G0153300 PROTEIN"/>
    <property type="match status" value="1"/>
</dbReference>
<dbReference type="InterPro" id="IPR010775">
    <property type="entry name" value="DUF1365"/>
</dbReference>
<dbReference type="PANTHER" id="PTHR33973:SF4">
    <property type="entry name" value="OS07G0153300 PROTEIN"/>
    <property type="match status" value="1"/>
</dbReference>
<organism evidence="1 2">
    <name type="scientific">Mesorhizobium marinum</name>
    <dbReference type="NCBI Taxonomy" id="3228790"/>
    <lineage>
        <taxon>Bacteria</taxon>
        <taxon>Pseudomonadati</taxon>
        <taxon>Pseudomonadota</taxon>
        <taxon>Alphaproteobacteria</taxon>
        <taxon>Hyphomicrobiales</taxon>
        <taxon>Phyllobacteriaceae</taxon>
        <taxon>Mesorhizobium</taxon>
    </lineage>
</organism>
<proteinExistence type="predicted"/>
<dbReference type="Proteomes" id="UP001556196">
    <property type="component" value="Unassembled WGS sequence"/>
</dbReference>
<dbReference type="Pfam" id="PF07103">
    <property type="entry name" value="DUF1365"/>
    <property type="match status" value="1"/>
</dbReference>
<gene>
    <name evidence="1" type="ORF">ABUE31_03330</name>
</gene>
<protein>
    <submittedName>
        <fullName evidence="1">DUF1365 domain-containing protein</fullName>
    </submittedName>
</protein>
<reference evidence="1 2" key="1">
    <citation type="submission" date="2024-06" db="EMBL/GenBank/DDBJ databases">
        <authorList>
            <person name="Tuo L."/>
        </authorList>
    </citation>
    <scope>NUCLEOTIDE SEQUENCE [LARGE SCALE GENOMIC DNA]</scope>
    <source>
        <strain evidence="1 2">ZMM04-5</strain>
    </source>
</reference>
<dbReference type="RefSeq" id="WP_367722065.1">
    <property type="nucleotide sequence ID" value="NZ_JBFOCH010000032.1"/>
</dbReference>
<name>A0ABV3QVC0_9HYPH</name>
<keyword evidence="2" id="KW-1185">Reference proteome</keyword>
<comment type="caution">
    <text evidence="1">The sequence shown here is derived from an EMBL/GenBank/DDBJ whole genome shotgun (WGS) entry which is preliminary data.</text>
</comment>
<evidence type="ECO:0000313" key="2">
    <source>
        <dbReference type="Proteomes" id="UP001556196"/>
    </source>
</evidence>
<dbReference type="EMBL" id="JBFOCI010000001">
    <property type="protein sequence ID" value="MEW9805014.1"/>
    <property type="molecule type" value="Genomic_DNA"/>
</dbReference>
<accession>A0ABV3QVC0</accession>
<sequence length="256" mass="29464">MSATRLYFGNVLHRRLRPRMHRLRYRVFWVLFDLDELQAIERSPLFSHNRFNVLSLNDSDHGDGSGRPLRQQIERTLSEHDIAFDGGAIRLLCMPRLIGYVFNPISIYFCHMMDGRLSAIVYEVHNTFGERHSYVFDAGDTTSPRSHRCSKRFHVSPFMGMSMRYEFKASLPGERFALSIRGFDPDATVIHASMSGSARPFTTANLLRGLMFYPLLPFKVTAAIHWHALQLWFKGIRVHRRPPPPGQSTTPVRASS</sequence>